<keyword evidence="9" id="KW-0479">Metal-binding</keyword>
<evidence type="ECO:0000256" key="15">
    <source>
        <dbReference type="ARBA" id="ARBA00022968"/>
    </source>
</evidence>
<organism evidence="31 32">
    <name type="scientific">Conger conger</name>
    <name type="common">Conger eel</name>
    <name type="synonym">Muraena conger</name>
    <dbReference type="NCBI Taxonomy" id="82655"/>
    <lineage>
        <taxon>Eukaryota</taxon>
        <taxon>Metazoa</taxon>
        <taxon>Chordata</taxon>
        <taxon>Craniata</taxon>
        <taxon>Vertebrata</taxon>
        <taxon>Euteleostomi</taxon>
        <taxon>Actinopterygii</taxon>
        <taxon>Neopterygii</taxon>
        <taxon>Teleostei</taxon>
        <taxon>Anguilliformes</taxon>
        <taxon>Congridae</taxon>
        <taxon>Conger</taxon>
    </lineage>
</organism>
<feature type="region of interest" description="Disordered" evidence="28">
    <location>
        <begin position="470"/>
        <end position="491"/>
    </location>
</feature>
<dbReference type="Gene3D" id="2.60.120.200">
    <property type="match status" value="1"/>
</dbReference>
<feature type="region of interest" description="Disordered" evidence="28">
    <location>
        <begin position="313"/>
        <end position="333"/>
    </location>
</feature>
<feature type="compositionally biased region" description="Low complexity" evidence="28">
    <location>
        <begin position="1088"/>
        <end position="1101"/>
    </location>
</feature>
<feature type="region of interest" description="Disordered" evidence="28">
    <location>
        <begin position="1966"/>
        <end position="1992"/>
    </location>
</feature>
<evidence type="ECO:0000256" key="16">
    <source>
        <dbReference type="ARBA" id="ARBA00022989"/>
    </source>
</evidence>
<keyword evidence="16" id="KW-1133">Transmembrane helix</keyword>
<evidence type="ECO:0000256" key="23">
    <source>
        <dbReference type="ARBA" id="ARBA00053655"/>
    </source>
</evidence>
<dbReference type="GO" id="GO:0005576">
    <property type="term" value="C:extracellular region"/>
    <property type="evidence" value="ECO:0007669"/>
    <property type="project" value="UniProtKB-SubCell"/>
</dbReference>
<evidence type="ECO:0000256" key="7">
    <source>
        <dbReference type="ARBA" id="ARBA00022530"/>
    </source>
</evidence>
<evidence type="ECO:0000256" key="6">
    <source>
        <dbReference type="ARBA" id="ARBA00022525"/>
    </source>
</evidence>
<feature type="compositionally biased region" description="Low complexity" evidence="28">
    <location>
        <begin position="704"/>
        <end position="725"/>
    </location>
</feature>
<dbReference type="GO" id="GO:0005975">
    <property type="term" value="P:carbohydrate metabolic process"/>
    <property type="evidence" value="ECO:0007669"/>
    <property type="project" value="InterPro"/>
</dbReference>
<evidence type="ECO:0000256" key="28">
    <source>
        <dbReference type="SAM" id="MobiDB-lite"/>
    </source>
</evidence>
<keyword evidence="7" id="KW-0272">Extracellular matrix</keyword>
<keyword evidence="20 27" id="KW-0326">Glycosidase</keyword>
<feature type="compositionally biased region" description="Basic and acidic residues" evidence="28">
    <location>
        <begin position="1406"/>
        <end position="1418"/>
    </location>
</feature>
<evidence type="ECO:0000256" key="26">
    <source>
        <dbReference type="PROSITE-ProRule" id="PRU00122"/>
    </source>
</evidence>
<feature type="compositionally biased region" description="Gly residues" evidence="28">
    <location>
        <begin position="1246"/>
        <end position="1255"/>
    </location>
</feature>
<dbReference type="Gene3D" id="2.60.120.1000">
    <property type="match status" value="1"/>
</dbReference>
<evidence type="ECO:0000256" key="22">
    <source>
        <dbReference type="ARBA" id="ARBA00048605"/>
    </source>
</evidence>
<dbReference type="PANTHER" id="PTHR11742">
    <property type="entry name" value="MANNOSYL-OLIGOSACCHARIDE ALPHA-1,2-MANNOSIDASE-RELATED"/>
    <property type="match status" value="1"/>
</dbReference>
<evidence type="ECO:0000259" key="29">
    <source>
        <dbReference type="PROSITE" id="PS50025"/>
    </source>
</evidence>
<feature type="compositionally biased region" description="Low complexity" evidence="28">
    <location>
        <begin position="638"/>
        <end position="660"/>
    </location>
</feature>
<dbReference type="InterPro" id="IPR001791">
    <property type="entry name" value="Laminin_G"/>
</dbReference>
<feature type="compositionally biased region" description="Basic and acidic residues" evidence="28">
    <location>
        <begin position="1472"/>
        <end position="1482"/>
    </location>
</feature>
<evidence type="ECO:0000256" key="12">
    <source>
        <dbReference type="ARBA" id="ARBA00022801"/>
    </source>
</evidence>
<name>A0A9Q1D9N6_CONCO</name>
<feature type="region of interest" description="Disordered" evidence="28">
    <location>
        <begin position="445"/>
        <end position="464"/>
    </location>
</feature>
<feature type="compositionally biased region" description="Gly residues" evidence="28">
    <location>
        <begin position="1006"/>
        <end position="1015"/>
    </location>
</feature>
<feature type="compositionally biased region" description="Pro residues" evidence="28">
    <location>
        <begin position="1047"/>
        <end position="1059"/>
    </location>
</feature>
<feature type="active site" evidence="24">
    <location>
        <position position="2211"/>
    </location>
</feature>
<dbReference type="InterPro" id="IPR008160">
    <property type="entry name" value="Collagen"/>
</dbReference>
<evidence type="ECO:0000256" key="3">
    <source>
        <dbReference type="ARBA" id="ARBA00004648"/>
    </source>
</evidence>
<feature type="region of interest" description="Disordered" evidence="28">
    <location>
        <begin position="1906"/>
        <end position="1949"/>
    </location>
</feature>
<feature type="domain" description="Fibrillar collagen NC1" evidence="30">
    <location>
        <begin position="1557"/>
        <end position="1779"/>
    </location>
</feature>
<keyword evidence="15" id="KW-0735">Signal-anchor</keyword>
<feature type="compositionally biased region" description="Gly residues" evidence="28">
    <location>
        <begin position="616"/>
        <end position="634"/>
    </location>
</feature>
<feature type="region of interest" description="Disordered" evidence="28">
    <location>
        <begin position="977"/>
        <end position="1498"/>
    </location>
</feature>
<dbReference type="InterPro" id="IPR048287">
    <property type="entry name" value="TSPN-like_N"/>
</dbReference>
<feature type="compositionally biased region" description="Low complexity" evidence="28">
    <location>
        <begin position="1335"/>
        <end position="1350"/>
    </location>
</feature>
<dbReference type="PRINTS" id="PR00747">
    <property type="entry name" value="GLYHDRLASE47"/>
</dbReference>
<feature type="region of interest" description="Disordered" evidence="28">
    <location>
        <begin position="538"/>
        <end position="747"/>
    </location>
</feature>
<evidence type="ECO:0000256" key="21">
    <source>
        <dbReference type="ARBA" id="ARBA00047669"/>
    </source>
</evidence>
<evidence type="ECO:0000256" key="14">
    <source>
        <dbReference type="ARBA" id="ARBA00022837"/>
    </source>
</evidence>
<feature type="active site" evidence="24">
    <location>
        <position position="2346"/>
    </location>
</feature>
<dbReference type="PROSITE" id="PS51461">
    <property type="entry name" value="NC1_FIB"/>
    <property type="match status" value="1"/>
</dbReference>
<accession>A0A9Q1D9N6</accession>
<reference evidence="31" key="1">
    <citation type="journal article" date="2023" name="Science">
        <title>Genome structures resolve the early diversification of teleost fishes.</title>
        <authorList>
            <person name="Parey E."/>
            <person name="Louis A."/>
            <person name="Montfort J."/>
            <person name="Bouchez O."/>
            <person name="Roques C."/>
            <person name="Iampietro C."/>
            <person name="Lluch J."/>
            <person name="Castinel A."/>
            <person name="Donnadieu C."/>
            <person name="Desvignes T."/>
            <person name="Floi Bucao C."/>
            <person name="Jouanno E."/>
            <person name="Wen M."/>
            <person name="Mejri S."/>
            <person name="Dirks R."/>
            <person name="Jansen H."/>
            <person name="Henkel C."/>
            <person name="Chen W.J."/>
            <person name="Zahm M."/>
            <person name="Cabau C."/>
            <person name="Klopp C."/>
            <person name="Thompson A.W."/>
            <person name="Robinson-Rechavi M."/>
            <person name="Braasch I."/>
            <person name="Lecointre G."/>
            <person name="Bobe J."/>
            <person name="Postlethwait J.H."/>
            <person name="Berthelot C."/>
            <person name="Roest Crollius H."/>
            <person name="Guiguen Y."/>
        </authorList>
    </citation>
    <scope>NUCLEOTIDE SEQUENCE</scope>
    <source>
        <strain evidence="31">Concon-B</strain>
    </source>
</reference>
<evidence type="ECO:0000259" key="30">
    <source>
        <dbReference type="PROSITE" id="PS51461"/>
    </source>
</evidence>
<feature type="compositionally biased region" description="Low complexity" evidence="28">
    <location>
        <begin position="1140"/>
        <end position="1155"/>
    </location>
</feature>
<evidence type="ECO:0000256" key="9">
    <source>
        <dbReference type="ARBA" id="ARBA00022723"/>
    </source>
</evidence>
<keyword evidence="17" id="KW-0176">Collagen</keyword>
<proteinExistence type="inferred from homology"/>
<dbReference type="OrthoDB" id="8118055at2759"/>
<evidence type="ECO:0000313" key="32">
    <source>
        <dbReference type="Proteomes" id="UP001152803"/>
    </source>
</evidence>
<dbReference type="InterPro" id="IPR012341">
    <property type="entry name" value="6hp_glycosidase-like_sf"/>
</dbReference>
<dbReference type="Pfam" id="PF01410">
    <property type="entry name" value="COLFI"/>
    <property type="match status" value="1"/>
</dbReference>
<dbReference type="Pfam" id="PF01391">
    <property type="entry name" value="Collagen"/>
    <property type="match status" value="3"/>
</dbReference>
<dbReference type="InterPro" id="IPR050749">
    <property type="entry name" value="Glycosyl_Hydrolase_47"/>
</dbReference>
<dbReference type="Pfam" id="PF01532">
    <property type="entry name" value="Glyco_hydro_47"/>
    <property type="match status" value="1"/>
</dbReference>
<feature type="domain" description="Laminin G" evidence="29">
    <location>
        <begin position="43"/>
        <end position="209"/>
    </location>
</feature>
<comment type="cofactor">
    <cofactor evidence="1">
        <name>Ca(2+)</name>
        <dbReference type="ChEBI" id="CHEBI:29108"/>
    </cofactor>
</comment>
<feature type="compositionally biased region" description="Basic residues" evidence="28">
    <location>
        <begin position="1388"/>
        <end position="1405"/>
    </location>
</feature>
<dbReference type="PANTHER" id="PTHR11742:SF55">
    <property type="entry name" value="ENDOPLASMIC RETICULUM MANNOSYL-OLIGOSACCHARIDE 1,2-ALPHA-MANNOSIDASE"/>
    <property type="match status" value="1"/>
</dbReference>
<evidence type="ECO:0000256" key="5">
    <source>
        <dbReference type="ARBA" id="ARBA00007658"/>
    </source>
</evidence>
<dbReference type="Gene3D" id="1.50.10.10">
    <property type="match status" value="1"/>
</dbReference>
<evidence type="ECO:0000256" key="2">
    <source>
        <dbReference type="ARBA" id="ARBA00004613"/>
    </source>
</evidence>
<dbReference type="InterPro" id="IPR001382">
    <property type="entry name" value="Glyco_hydro_47"/>
</dbReference>
<feature type="compositionally biased region" description="Low complexity" evidence="28">
    <location>
        <begin position="560"/>
        <end position="572"/>
    </location>
</feature>
<comment type="similarity">
    <text evidence="5 27">Belongs to the glycosyl hydrolase 47 family.</text>
</comment>
<dbReference type="FunFam" id="1.50.10.10:FF:000010">
    <property type="entry name" value="alpha-1,2-Mannosidase"/>
    <property type="match status" value="1"/>
</dbReference>
<evidence type="ECO:0000256" key="17">
    <source>
        <dbReference type="ARBA" id="ARBA00023119"/>
    </source>
</evidence>
<feature type="compositionally biased region" description="Gly residues" evidence="28">
    <location>
        <begin position="919"/>
        <end position="928"/>
    </location>
</feature>
<dbReference type="GO" id="GO:0005201">
    <property type="term" value="F:extracellular matrix structural constituent"/>
    <property type="evidence" value="ECO:0007669"/>
    <property type="project" value="InterPro"/>
</dbReference>
<keyword evidence="10" id="KW-0732">Signal</keyword>
<feature type="compositionally biased region" description="Gly residues" evidence="28">
    <location>
        <begin position="661"/>
        <end position="670"/>
    </location>
</feature>
<comment type="function">
    <text evidence="23">Involved in glycoprotein quality control targeting of misfolded glycoproteins for degradation. It primarily trims a single alpha-1,2-linked mannose residue from Man(9)GlcNAc(2) to produce Man(8)GlcNAc(2), but at high enzyme concentrations, as found in the ER quality control compartment (ERQC), it further trims the carbohydrates to Man(5-6)GlcNAc(2).</text>
</comment>
<evidence type="ECO:0000256" key="13">
    <source>
        <dbReference type="ARBA" id="ARBA00022824"/>
    </source>
</evidence>
<dbReference type="GO" id="GO:0004571">
    <property type="term" value="F:mannosyl-oligosaccharide 1,2-alpha-mannosidase activity"/>
    <property type="evidence" value="ECO:0007669"/>
    <property type="project" value="UniProtKB-EC"/>
</dbReference>
<dbReference type="SMART" id="SM00210">
    <property type="entry name" value="TSPN"/>
    <property type="match status" value="1"/>
</dbReference>
<dbReference type="SMART" id="SM00038">
    <property type="entry name" value="COLFI"/>
    <property type="match status" value="1"/>
</dbReference>
<evidence type="ECO:0000256" key="24">
    <source>
        <dbReference type="PIRSR" id="PIRSR601382-1"/>
    </source>
</evidence>
<dbReference type="GO" id="GO:0005581">
    <property type="term" value="C:collagen trimer"/>
    <property type="evidence" value="ECO:0007669"/>
    <property type="project" value="UniProtKB-KW"/>
</dbReference>
<dbReference type="InterPro" id="IPR013320">
    <property type="entry name" value="ConA-like_dom_sf"/>
</dbReference>
<dbReference type="EMBL" id="JAFJMO010000011">
    <property type="protein sequence ID" value="KAJ8263386.1"/>
    <property type="molecule type" value="Genomic_DNA"/>
</dbReference>
<evidence type="ECO:0000256" key="18">
    <source>
        <dbReference type="ARBA" id="ARBA00023136"/>
    </source>
</evidence>
<comment type="caution">
    <text evidence="26">Lacks conserved residue(s) required for the propagation of feature annotation.</text>
</comment>
<dbReference type="SUPFAM" id="SSF49899">
    <property type="entry name" value="Concanavalin A-like lectins/glucanases"/>
    <property type="match status" value="1"/>
</dbReference>
<dbReference type="InterPro" id="IPR036026">
    <property type="entry name" value="Seven-hairpin_glycosidases"/>
</dbReference>
<keyword evidence="14" id="KW-0106">Calcium</keyword>
<comment type="subcellular location">
    <subcellularLocation>
        <location evidence="3">Endoplasmic reticulum membrane</location>
        <topology evidence="3">Single-pass type II membrane protein</topology>
    </subcellularLocation>
    <subcellularLocation>
        <location evidence="2">Secreted</location>
    </subcellularLocation>
</comment>
<evidence type="ECO:0000256" key="20">
    <source>
        <dbReference type="ARBA" id="ARBA00023295"/>
    </source>
</evidence>
<dbReference type="GO" id="GO:0005789">
    <property type="term" value="C:endoplasmic reticulum membrane"/>
    <property type="evidence" value="ECO:0007669"/>
    <property type="project" value="UniProtKB-SubCell"/>
</dbReference>
<dbReference type="Pfam" id="PF02210">
    <property type="entry name" value="Laminin_G_2"/>
    <property type="match status" value="1"/>
</dbReference>
<dbReference type="SUPFAM" id="SSF48225">
    <property type="entry name" value="Seven-hairpin glycosidases"/>
    <property type="match status" value="1"/>
</dbReference>
<keyword evidence="13" id="KW-0256">Endoplasmic reticulum</keyword>
<feature type="active site" description="Proton donor" evidence="24">
    <location>
        <position position="2078"/>
    </location>
</feature>
<feature type="compositionally biased region" description="Gly residues" evidence="28">
    <location>
        <begin position="832"/>
        <end position="850"/>
    </location>
</feature>
<comment type="pathway">
    <text evidence="4">Protein modification; protein glycosylation.</text>
</comment>
<feature type="active site" description="Proton donor" evidence="24">
    <location>
        <position position="2318"/>
    </location>
</feature>
<keyword evidence="12 27" id="KW-0378">Hydrolase</keyword>
<dbReference type="CDD" id="cd00110">
    <property type="entry name" value="LamG"/>
    <property type="match status" value="1"/>
</dbReference>
<dbReference type="PROSITE" id="PS50025">
    <property type="entry name" value="LAM_G_DOMAIN"/>
    <property type="match status" value="1"/>
</dbReference>
<feature type="compositionally biased region" description="Pro residues" evidence="28">
    <location>
        <begin position="1906"/>
        <end position="1915"/>
    </location>
</feature>
<evidence type="ECO:0000313" key="31">
    <source>
        <dbReference type="EMBL" id="KAJ8263386.1"/>
    </source>
</evidence>
<gene>
    <name evidence="31" type="ORF">COCON_G00158430</name>
</gene>
<feature type="compositionally biased region" description="Low complexity" evidence="28">
    <location>
        <begin position="1223"/>
        <end position="1232"/>
    </location>
</feature>
<sequence>MDSAEMGSGTPFSEEVDLLERLSSLALNSSNVSLSVSEGAQRCPTLHIGQYSTLTLPMEETFGPRFPDEFTLLMQLRTSQPEDCSLLTLQNPYSHLMLQIRVSPYTFTFISTRQRHYEFPVGVLSDGEWHRVSVGVSAHRLALYVDCRLVESVNWDSPSLDITTDGLLMVGGIVEGFEMPFQGDLRQMTFLMGNPDAATDHCTLHMPMCNGMPVPPKAPRSPGTSPTMEDLLSSNDLENLMESSTDMDVPLIDSFPGVGHLGQEDMIVVEEAIPVLRIGHYGSLPAIHTRPAGIHDDKPNSGTKALDENFTTEKRADGSLHTAQRNFPGKPSDNIIDLDSASSLTLKKSSIGFSGGKIPAEMPHDPHDLALLAEQGLLPSIESSTTSVSHRDVQQGLSTSAVHTEHGQGWSKDVKAARGSHASNSVAQEGDVIPGLDGRLYRLKKGPPGAMGRPGKRGCAGRRGYAGFKGNKGVMGPEGREGRKGEQGLPGPPGLPALYLWRNTEEDWEAFRQSSYFQLLWVGWPREQGLPGFMGEMGKPGRPGIPGDPGERGLPGYRGDMGYPGPKGMPGKPGHKGRDGHNGADGQPGPSGRPGMHGPRGYNGEPAPRGEKGDEGFGGETGLCGERGGKGAKGSTGEPGLSGPIGPSGPPGIRGVQGLPGLPGGQGEDGPSGEPGPTGPLGAAGLTGQVGVQGVNGSEGDVGPAGPAGRRGPQGPQGLVGARGSPGPPGPQGPQGKDGAPGCKGDTGTMGVMGVKGEQGFEGSKGIVGGPGLPGIPGSRGSTGMDGDKGDMGLKGNKGVQGHLGIIGPQGERGPSGLLGFPGVKGQPGPQGIQGRGGEDGVQGNGGIEGPKGNKGPLGRIGKAGLKGTRGLPGQEGLVGIPGVPGHLEQKGQKESLGTEGSIGSLGNKGPRGLPGLVGEPGVGGAPGTLGPSGRVGQDGSPGPTGKRGFMGKPGMVGPQGPVGMYGYPGAVGMRGKPGHMGQMGEPGVRGLPGPTGKSGVPGAQGPPGEGGLSGPQGRQGPPGDKGMQGPNGSPGLPGPIGGMGKPGPPGSHGPPGPQGPDGTPGFPGKLGMDGSMGPTGEKGDKGMLGPPGDHGPPGLDGEQGLPGLAGIEGPAGDKGELGATGLRGDLGPQGPPGELGPVGAKGLQGDQGQQGKEGDIGVIGETGDPGPKGQKGNVGPRGFQGPPGPSGALGENGGRGPKGENGYLGMLGQVGLLGRTGPSGLPGLEGLPGPPGPPGQDGPQGQKGEGGPSGMIGQSGSPGPKGEAGKQGLKGDSGISGSSGSVGQDGRQGVDGPKGFRGLEGSKGDPGESGEPGVEGLDGLPGIKGPPGIPGLEGPPGEIGVQGTSGPPGPQGPKGHLGSEGRQGLNGEKGVDGKSGQPGKTGRAGRKGKRGKAGGRGLRGHRGEKGQRGEKGNQGRPGRIGPYGKRGHRGEKGENGESGVKGENGQPGALGPSGVAGPKGNQGPVGEKGRDGLKGEQGKIGPPGPMGAAGLPGLHGLFGEKGLMGFAGLPGPPGAKGLPGPPGPPGPPGISLNLTLTQLKDLIYVSDKPNYVLIQTVLDSLHQDLRLFLDPPDGTKEHPATTCLELWLCQPNFTSGFYYIDPNQGSPADALLAYCDFTAGGRTCLSPSLAQVPIKAWMKDSGTGNSFHWLSTLDGGFQLPQFEYLGASVVQLRFLRLSSSFVTQNVTYSCAYGHQQGQREREVKFLADTRRQSYLGTLKDCVLFEAAVPSGARESVFQFESKELDLLPLRDLAVFGSRDLTQEFGFTVGPHCVYDLPGRPAGEMYPPTRKDFVSLTLPERDPRTYNNGKQWRRQSCWRKWKQLSRLQRSLVLVALPLLVMCLVLVYPRLAGRWRGFVDGGAKEEPEKQHDHGLKPVIPGVVPGVIPEPPKQNIPVLPEAPPVKKPFPKRGPPVLQNRAQKRGNVSDSQVEEEMPVVKSREQGDGEKPLVSWRGAIIEADQTTDPQPSVQEKVAVPGDPAEGATPKPVDSATRLEAVKEAFRHAWKGYKQFAWGHDELKPISKSYGEWFNLGLTLIDALDTMWIMGLKEEFSEARAWVATELSFSKNIDVNLFESTIRILGGLLSTYHLTGDALFLDKAKDIGSRLMPAFNTPSKIPYSDVNIGKGTAHSPRWTSDSTVAEVTSIQLEFRQLSHLTEDPRYRDAVDEVMRLVHKLDGKHDGLVPMFINTNSGQFTHLGVYTLGARADSYYEYLLKQWVQGGKKETELLEDYLKSMEGVKNNLLKKSSPSGLTFVGELSHGHFSPKMDHLVCFLPGTLALGAHNGLPGDHMELAKQLMETCYQMYVQMETGLSPEIVHFNMQAGEGRDVDVKLADRHNLLRPETVESLFYLYRFTQDRKYQDWGWEIFKNFNKYTRVPSGGYTSINNVRDTEYPNPRDKMESFFLGETLKYFFLLFSDDPELINLDKLKSEPKLPPS</sequence>
<protein>
    <recommendedName>
        <fullName evidence="27">alpha-1,2-Mannosidase</fullName>
        <ecNumber evidence="27">3.2.1.-</ecNumber>
    </recommendedName>
</protein>
<evidence type="ECO:0000256" key="19">
    <source>
        <dbReference type="ARBA" id="ARBA00023157"/>
    </source>
</evidence>
<keyword evidence="8" id="KW-0812">Transmembrane</keyword>
<keyword evidence="19 25" id="KW-1015">Disulfide bond</keyword>
<dbReference type="InterPro" id="IPR000885">
    <property type="entry name" value="Fib_collagen_C"/>
</dbReference>
<comment type="catalytic activity">
    <reaction evidence="22">
        <text>N(4)-(alpha-D-Man-(1-&gt;2)-alpha-D-Man-(1-&gt;2)-alpha-D-Man-(1-&gt;3)-[alpha-D-Man-(1-&gt;2)-alpha-D-Man-(1-&gt;3)-[alpha-D-Man-(1-&gt;2)-alpha-D-Man-(1-&gt;6)]-alpha-D-Man-(1-&gt;6)]-beta-D-Man-(1-&gt;4)-beta-D-GlcNAc-(1-&gt;4)-beta-D-GlcNAc)-L-asparaginyl-[protein] (N-glucan mannose isomer 9A1,2,3B1,2,3) + 4 H2O = N(4)-(alpha-D-Man-(1-&gt;3)-[alpha-D-Man-(1-&gt;3)-[alpha-D-Man-(1-&gt;6)]-alpha-D-Man-(1-&gt;6)]-beta-D-Man-(1-&gt;4)-beta-D-GlcNAc-(1-&gt;4)-beta-D-GlcNAc)-L-asparaginyl-[protein] (N-glucan mannose isomer 5A1,2) + 4 beta-D-mannose</text>
        <dbReference type="Rhea" id="RHEA:56008"/>
        <dbReference type="Rhea" id="RHEA-COMP:14356"/>
        <dbReference type="Rhea" id="RHEA-COMP:14367"/>
        <dbReference type="ChEBI" id="CHEBI:15377"/>
        <dbReference type="ChEBI" id="CHEBI:28563"/>
        <dbReference type="ChEBI" id="CHEBI:59087"/>
        <dbReference type="ChEBI" id="CHEBI:139493"/>
        <dbReference type="EC" id="3.2.1.113"/>
    </reaction>
</comment>
<keyword evidence="32" id="KW-1185">Reference proteome</keyword>
<keyword evidence="11" id="KW-0677">Repeat</keyword>
<evidence type="ECO:0000256" key="11">
    <source>
        <dbReference type="ARBA" id="ARBA00022737"/>
    </source>
</evidence>
<dbReference type="GO" id="GO:0036503">
    <property type="term" value="P:ERAD pathway"/>
    <property type="evidence" value="ECO:0007669"/>
    <property type="project" value="UniProtKB-ARBA"/>
</dbReference>
<feature type="disulfide bond" evidence="25">
    <location>
        <begin position="2275"/>
        <end position="2304"/>
    </location>
</feature>
<dbReference type="EC" id="3.2.1.-" evidence="27"/>
<dbReference type="Proteomes" id="UP001152803">
    <property type="component" value="Unassembled WGS sequence"/>
</dbReference>
<keyword evidence="6" id="KW-0964">Secreted</keyword>
<evidence type="ECO:0000256" key="1">
    <source>
        <dbReference type="ARBA" id="ARBA00001913"/>
    </source>
</evidence>
<evidence type="ECO:0000256" key="8">
    <source>
        <dbReference type="ARBA" id="ARBA00022692"/>
    </source>
</evidence>
<dbReference type="Gene3D" id="1.20.5.320">
    <property type="entry name" value="6-Phosphogluconate Dehydrogenase, domain 3"/>
    <property type="match status" value="1"/>
</dbReference>
<evidence type="ECO:0000256" key="27">
    <source>
        <dbReference type="RuleBase" id="RU361193"/>
    </source>
</evidence>
<evidence type="ECO:0000256" key="25">
    <source>
        <dbReference type="PIRSR" id="PIRSR601382-3"/>
    </source>
</evidence>
<evidence type="ECO:0000256" key="4">
    <source>
        <dbReference type="ARBA" id="ARBA00004922"/>
    </source>
</evidence>
<feature type="region of interest" description="Disordered" evidence="28">
    <location>
        <begin position="828"/>
        <end position="958"/>
    </location>
</feature>
<dbReference type="SMART" id="SM00282">
    <property type="entry name" value="LamG"/>
    <property type="match status" value="1"/>
</dbReference>
<comment type="caution">
    <text evidence="31">The sequence shown here is derived from an EMBL/GenBank/DDBJ whole genome shotgun (WGS) entry which is preliminary data.</text>
</comment>
<keyword evidence="18" id="KW-0472">Membrane</keyword>
<feature type="compositionally biased region" description="Low complexity" evidence="28">
    <location>
        <begin position="1277"/>
        <end position="1296"/>
    </location>
</feature>
<evidence type="ECO:0000256" key="10">
    <source>
        <dbReference type="ARBA" id="ARBA00022729"/>
    </source>
</evidence>
<dbReference type="GO" id="GO:0005509">
    <property type="term" value="F:calcium ion binding"/>
    <property type="evidence" value="ECO:0007669"/>
    <property type="project" value="InterPro"/>
</dbReference>
<comment type="catalytic activity">
    <reaction evidence="21">
        <text>N(4)-(alpha-D-Man-(1-&gt;2)-alpha-D-Man-(1-&gt;2)-alpha-D-Man-(1-&gt;3)-[alpha-D-Man-(1-&gt;3)-[alpha-D-Man-(1-&gt;2)-alpha-D-Man-(1-&gt;6)]-alpha-D-Man-(1-&gt;6)]-beta-D-Man-(1-&gt;4)-beta-D-GlcNAc-(1-&gt;4)-beta-D-GlcNAc)-L-asparaginyl-[protein] (N-glucan mannose isomer 8A1,2,3B1,3) + 3 H2O = N(4)-(alpha-D-Man-(1-&gt;3)-[alpha-D-Man-(1-&gt;3)-[alpha-D-Man-(1-&gt;6)]-alpha-D-Man-(1-&gt;6)]-beta-D-Man-(1-&gt;4)-beta-D-GlcNAc-(1-&gt;4)-beta-D-GlcNAc)-L-asparaginyl-[protein] (N-glucan mannose isomer 5A1,2) + 3 beta-D-mannose</text>
        <dbReference type="Rhea" id="RHEA:56028"/>
        <dbReference type="Rhea" id="RHEA-COMP:14358"/>
        <dbReference type="Rhea" id="RHEA-COMP:14367"/>
        <dbReference type="ChEBI" id="CHEBI:15377"/>
        <dbReference type="ChEBI" id="CHEBI:28563"/>
        <dbReference type="ChEBI" id="CHEBI:59087"/>
        <dbReference type="ChEBI" id="CHEBI:60628"/>
        <dbReference type="EC" id="3.2.1.113"/>
    </reaction>
</comment>